<dbReference type="OrthoDB" id="9988246at2"/>
<feature type="region of interest" description="Disordered" evidence="1">
    <location>
        <begin position="35"/>
        <end position="73"/>
    </location>
</feature>
<dbReference type="Proteomes" id="UP000266895">
    <property type="component" value="Chromosome"/>
</dbReference>
<feature type="compositionally biased region" description="Pro residues" evidence="1">
    <location>
        <begin position="58"/>
        <end position="73"/>
    </location>
</feature>
<accession>A0A448HGQ6</accession>
<dbReference type="AlphaFoldDB" id="A0A448HGQ6"/>
<evidence type="ECO:0000256" key="1">
    <source>
        <dbReference type="SAM" id="MobiDB-lite"/>
    </source>
</evidence>
<gene>
    <name evidence="2" type="ORF">NCTC11636_01332</name>
</gene>
<keyword evidence="3" id="KW-1185">Reference proteome</keyword>
<name>A0A448HGQ6_9ACTO</name>
<dbReference type="KEGG" id="ahw:NCTC11636_01332"/>
<sequence>MPRFTKTVRDATGTEVTLERVTDAPAEIATLRVSGWDEEKATSETAPAAKADVDKTPAPKPATKPAPKPAAEA</sequence>
<dbReference type="RefSeq" id="WP_126382430.1">
    <property type="nucleotide sequence ID" value="NZ_LR134350.1"/>
</dbReference>
<reference evidence="2 3" key="1">
    <citation type="submission" date="2018-12" db="EMBL/GenBank/DDBJ databases">
        <authorList>
            <consortium name="Pathogen Informatics"/>
        </authorList>
    </citation>
    <scope>NUCLEOTIDE SEQUENCE [LARGE SCALE GENOMIC DNA]</scope>
    <source>
        <strain evidence="2 3">NCTC11636</strain>
    </source>
</reference>
<dbReference type="EMBL" id="LR134350">
    <property type="protein sequence ID" value="VEG28047.1"/>
    <property type="molecule type" value="Genomic_DNA"/>
</dbReference>
<organism evidence="2 3">
    <name type="scientific">Actinomyces howellii</name>
    <dbReference type="NCBI Taxonomy" id="52771"/>
    <lineage>
        <taxon>Bacteria</taxon>
        <taxon>Bacillati</taxon>
        <taxon>Actinomycetota</taxon>
        <taxon>Actinomycetes</taxon>
        <taxon>Actinomycetales</taxon>
        <taxon>Actinomycetaceae</taxon>
        <taxon>Actinomyces</taxon>
    </lineage>
</organism>
<evidence type="ECO:0000313" key="3">
    <source>
        <dbReference type="Proteomes" id="UP000266895"/>
    </source>
</evidence>
<proteinExistence type="predicted"/>
<evidence type="ECO:0000313" key="2">
    <source>
        <dbReference type="EMBL" id="VEG28047.1"/>
    </source>
</evidence>
<protein>
    <submittedName>
        <fullName evidence="2">Uncharacterized protein</fullName>
    </submittedName>
</protein>